<dbReference type="OrthoDB" id="10323603at2759"/>
<feature type="transmembrane region" description="Helical" evidence="1">
    <location>
        <begin position="46"/>
        <end position="67"/>
    </location>
</feature>
<reference evidence="2" key="1">
    <citation type="submission" date="2022-10" db="EMBL/GenBank/DDBJ databases">
        <authorList>
            <person name="Chen Y."/>
            <person name="Dougan E. K."/>
            <person name="Chan C."/>
            <person name="Rhodes N."/>
            <person name="Thang M."/>
        </authorList>
    </citation>
    <scope>NUCLEOTIDE SEQUENCE</scope>
</reference>
<proteinExistence type="predicted"/>
<dbReference type="Proteomes" id="UP001152797">
    <property type="component" value="Unassembled WGS sequence"/>
</dbReference>
<name>A0A9P1D452_9DINO</name>
<sequence length="147" mass="16151">MSWTKEGTLILISTLLSISLLRGLAFKDLCGAGRCILGAGTGSLTLLHLSPWTLLVHSAVCTIGWLFEVGPWMLDFNGSKAAVSSHTLLIIALLAPLCWMLGLWINMKLYIQMCIKDELLPLRSRMQPGSETPFSTLFSWEVVDASK</sequence>
<dbReference type="EMBL" id="CAMXCT030003274">
    <property type="protein sequence ID" value="CAL4790780.1"/>
    <property type="molecule type" value="Genomic_DNA"/>
</dbReference>
<evidence type="ECO:0000313" key="3">
    <source>
        <dbReference type="EMBL" id="CAL4790780.1"/>
    </source>
</evidence>
<reference evidence="3 4" key="2">
    <citation type="submission" date="2024-05" db="EMBL/GenBank/DDBJ databases">
        <authorList>
            <person name="Chen Y."/>
            <person name="Shah S."/>
            <person name="Dougan E. K."/>
            <person name="Thang M."/>
            <person name="Chan C."/>
        </authorList>
    </citation>
    <scope>NUCLEOTIDE SEQUENCE [LARGE SCALE GENOMIC DNA]</scope>
</reference>
<evidence type="ECO:0000313" key="2">
    <source>
        <dbReference type="EMBL" id="CAI4003468.1"/>
    </source>
</evidence>
<comment type="caution">
    <text evidence="2">The sequence shown here is derived from an EMBL/GenBank/DDBJ whole genome shotgun (WGS) entry which is preliminary data.</text>
</comment>
<accession>A0A9P1D452</accession>
<keyword evidence="1" id="KW-1133">Transmembrane helix</keyword>
<keyword evidence="4" id="KW-1185">Reference proteome</keyword>
<keyword evidence="1" id="KW-0472">Membrane</keyword>
<keyword evidence="1" id="KW-0812">Transmembrane</keyword>
<organism evidence="2">
    <name type="scientific">Cladocopium goreaui</name>
    <dbReference type="NCBI Taxonomy" id="2562237"/>
    <lineage>
        <taxon>Eukaryota</taxon>
        <taxon>Sar</taxon>
        <taxon>Alveolata</taxon>
        <taxon>Dinophyceae</taxon>
        <taxon>Suessiales</taxon>
        <taxon>Symbiodiniaceae</taxon>
        <taxon>Cladocopium</taxon>
    </lineage>
</organism>
<evidence type="ECO:0000313" key="4">
    <source>
        <dbReference type="Proteomes" id="UP001152797"/>
    </source>
</evidence>
<feature type="transmembrane region" description="Helical" evidence="1">
    <location>
        <begin position="6"/>
        <end position="25"/>
    </location>
</feature>
<dbReference type="EMBL" id="CAMXCT010003274">
    <property type="protein sequence ID" value="CAI4003468.1"/>
    <property type="molecule type" value="Genomic_DNA"/>
</dbReference>
<dbReference type="AlphaFoldDB" id="A0A9P1D452"/>
<gene>
    <name evidence="2" type="ORF">C1SCF055_LOCUS29338</name>
</gene>
<dbReference type="EMBL" id="CAMXCT020003274">
    <property type="protein sequence ID" value="CAL1156843.1"/>
    <property type="molecule type" value="Genomic_DNA"/>
</dbReference>
<feature type="transmembrane region" description="Helical" evidence="1">
    <location>
        <begin position="87"/>
        <end position="106"/>
    </location>
</feature>
<protein>
    <submittedName>
        <fullName evidence="2">Uncharacterized protein</fullName>
    </submittedName>
</protein>
<evidence type="ECO:0000256" key="1">
    <source>
        <dbReference type="SAM" id="Phobius"/>
    </source>
</evidence>